<keyword evidence="2" id="KW-0808">Transferase</keyword>
<evidence type="ECO:0000256" key="3">
    <source>
        <dbReference type="ARBA" id="ARBA00022741"/>
    </source>
</evidence>
<dbReference type="SUPFAM" id="SSF53613">
    <property type="entry name" value="Ribokinase-like"/>
    <property type="match status" value="1"/>
</dbReference>
<dbReference type="PANTHER" id="PTHR43085">
    <property type="entry name" value="HEXOKINASE FAMILY MEMBER"/>
    <property type="match status" value="1"/>
</dbReference>
<evidence type="ECO:0000256" key="5">
    <source>
        <dbReference type="ARBA" id="ARBA00022840"/>
    </source>
</evidence>
<evidence type="ECO:0000256" key="1">
    <source>
        <dbReference type="ARBA" id="ARBA00010688"/>
    </source>
</evidence>
<dbReference type="Gene3D" id="3.40.1190.20">
    <property type="match status" value="1"/>
</dbReference>
<evidence type="ECO:0000313" key="9">
    <source>
        <dbReference type="EMBL" id="VFK03341.1"/>
    </source>
</evidence>
<sequence>MCNTSDRNSVKGRPIILGEVLFDQFPGGEIVLGGAPFNVAWHLKGFGAVPLFISRVGKDDLGEQVHKAMRDWGMDYSGLQQDAHHPTGTVRITLKGEQPTFDITPDQAYDHISASAAESVLATIGERGLLYHGTLILRTAAMHGMLEILLASRALPIFVDVNLRAPWWNESDIPLILQRARWVKVNDDELMIIAGLLGCKTDGLVDMARHVRITCDIHLLIVTCGDQGAIALDESGRVFSVVPDDPDAKVVDTVGAGDAFSAVIIMGLLHGWPLPAMMQRAQRFAGRVCGLRGATTTDPNFYRDDD</sequence>
<evidence type="ECO:0000313" key="8">
    <source>
        <dbReference type="EMBL" id="VFJ98207.1"/>
    </source>
</evidence>
<gene>
    <name evidence="7" type="ORF">BECKH772A_GA0070896_101302</name>
    <name evidence="8" type="ORF">BECKH772B_GA0070898_101283</name>
    <name evidence="9" type="ORF">BECKH772C_GA0070978_101253</name>
</gene>
<dbReference type="InterPro" id="IPR029056">
    <property type="entry name" value="Ribokinase-like"/>
</dbReference>
<dbReference type="EMBL" id="CAADFG010000130">
    <property type="protein sequence ID" value="VFJ97991.1"/>
    <property type="molecule type" value="Genomic_DNA"/>
</dbReference>
<evidence type="ECO:0000256" key="2">
    <source>
        <dbReference type="ARBA" id="ARBA00022679"/>
    </source>
</evidence>
<keyword evidence="5" id="KW-0067">ATP-binding</keyword>
<protein>
    <submittedName>
        <fullName evidence="7">Fructokinase</fullName>
    </submittedName>
</protein>
<proteinExistence type="inferred from homology"/>
<name>A0A450UZN5_9GAMM</name>
<organism evidence="7">
    <name type="scientific">Candidatus Kentrum eta</name>
    <dbReference type="NCBI Taxonomy" id="2126337"/>
    <lineage>
        <taxon>Bacteria</taxon>
        <taxon>Pseudomonadati</taxon>
        <taxon>Pseudomonadota</taxon>
        <taxon>Gammaproteobacteria</taxon>
        <taxon>Candidatus Kentrum</taxon>
    </lineage>
</organism>
<dbReference type="PANTHER" id="PTHR43085:SF1">
    <property type="entry name" value="PSEUDOURIDINE KINASE-RELATED"/>
    <property type="match status" value="1"/>
</dbReference>
<keyword evidence="3" id="KW-0547">Nucleotide-binding</keyword>
<dbReference type="EMBL" id="CAADFJ010000125">
    <property type="protein sequence ID" value="VFK03341.1"/>
    <property type="molecule type" value="Genomic_DNA"/>
</dbReference>
<dbReference type="GO" id="GO:0005524">
    <property type="term" value="F:ATP binding"/>
    <property type="evidence" value="ECO:0007669"/>
    <property type="project" value="UniProtKB-KW"/>
</dbReference>
<evidence type="ECO:0000313" key="7">
    <source>
        <dbReference type="EMBL" id="VFJ97991.1"/>
    </source>
</evidence>
<dbReference type="InterPro" id="IPR050306">
    <property type="entry name" value="PfkB_Carbo_kinase"/>
</dbReference>
<evidence type="ECO:0000259" key="6">
    <source>
        <dbReference type="Pfam" id="PF00294"/>
    </source>
</evidence>
<dbReference type="GO" id="GO:0016301">
    <property type="term" value="F:kinase activity"/>
    <property type="evidence" value="ECO:0007669"/>
    <property type="project" value="UniProtKB-KW"/>
</dbReference>
<dbReference type="AlphaFoldDB" id="A0A450UZN5"/>
<reference evidence="7" key="1">
    <citation type="submission" date="2019-02" db="EMBL/GenBank/DDBJ databases">
        <authorList>
            <person name="Gruber-Vodicka R. H."/>
            <person name="Seah K. B. B."/>
        </authorList>
    </citation>
    <scope>NUCLEOTIDE SEQUENCE</scope>
    <source>
        <strain evidence="9">BECK_SA2B12</strain>
        <strain evidence="7">BECK_SA2B15</strain>
        <strain evidence="8">BECK_SA2B20</strain>
    </source>
</reference>
<evidence type="ECO:0000256" key="4">
    <source>
        <dbReference type="ARBA" id="ARBA00022777"/>
    </source>
</evidence>
<dbReference type="EMBL" id="CAADFI010000128">
    <property type="protein sequence ID" value="VFJ98207.1"/>
    <property type="molecule type" value="Genomic_DNA"/>
</dbReference>
<accession>A0A450UZN5</accession>
<comment type="similarity">
    <text evidence="1">Belongs to the carbohydrate kinase PfkB family.</text>
</comment>
<keyword evidence="4 7" id="KW-0418">Kinase</keyword>
<dbReference type="Pfam" id="PF00294">
    <property type="entry name" value="PfkB"/>
    <property type="match status" value="1"/>
</dbReference>
<feature type="domain" description="Carbohydrate kinase PfkB" evidence="6">
    <location>
        <begin position="30"/>
        <end position="298"/>
    </location>
</feature>
<dbReference type="InterPro" id="IPR011611">
    <property type="entry name" value="PfkB_dom"/>
</dbReference>